<dbReference type="Gene3D" id="3.40.50.150">
    <property type="entry name" value="Vaccinia Virus protein VP39"/>
    <property type="match status" value="1"/>
</dbReference>
<evidence type="ECO:0000313" key="2">
    <source>
        <dbReference type="EMBL" id="QQP92776.1"/>
    </source>
</evidence>
<proteinExistence type="predicted"/>
<dbReference type="Pfam" id="PF05050">
    <property type="entry name" value="Methyltransf_21"/>
    <property type="match status" value="1"/>
</dbReference>
<dbReference type="GO" id="GO:0008168">
    <property type="term" value="F:methyltransferase activity"/>
    <property type="evidence" value="ECO:0007669"/>
    <property type="project" value="UniProtKB-KW"/>
</dbReference>
<dbReference type="NCBIfam" id="TIGR01444">
    <property type="entry name" value="fkbM_fam"/>
    <property type="match status" value="1"/>
</dbReference>
<dbReference type="PANTHER" id="PTHR34203">
    <property type="entry name" value="METHYLTRANSFERASE, FKBM FAMILY PROTEIN"/>
    <property type="match status" value="1"/>
</dbReference>
<dbReference type="EMBL" id="CP067421">
    <property type="protein sequence ID" value="QQP92776.1"/>
    <property type="molecule type" value="Genomic_DNA"/>
</dbReference>
<evidence type="ECO:0000259" key="1">
    <source>
        <dbReference type="Pfam" id="PF05050"/>
    </source>
</evidence>
<reference evidence="2" key="1">
    <citation type="submission" date="2021-02" db="EMBL/GenBank/DDBJ databases">
        <title>Skermanella TT6 skin isolate.</title>
        <authorList>
            <person name="Lee K."/>
            <person name="Ganzorig M."/>
        </authorList>
    </citation>
    <scope>NUCLEOTIDE SEQUENCE</scope>
    <source>
        <strain evidence="2">TT6</strain>
    </source>
</reference>
<protein>
    <submittedName>
        <fullName evidence="2">FkbM family methyltransferase</fullName>
    </submittedName>
</protein>
<dbReference type="RefSeq" id="WP_201081949.1">
    <property type="nucleotide sequence ID" value="NZ_CP067421.1"/>
</dbReference>
<keyword evidence="2" id="KW-0489">Methyltransferase</keyword>
<name>A0ABX7BI54_9PROT</name>
<keyword evidence="2" id="KW-0614">Plasmid</keyword>
<organism evidence="2 3">
    <name type="scientific">Skermanella cutis</name>
    <dbReference type="NCBI Taxonomy" id="2775420"/>
    <lineage>
        <taxon>Bacteria</taxon>
        <taxon>Pseudomonadati</taxon>
        <taxon>Pseudomonadota</taxon>
        <taxon>Alphaproteobacteria</taxon>
        <taxon>Rhodospirillales</taxon>
        <taxon>Azospirillaceae</taxon>
        <taxon>Skermanella</taxon>
    </lineage>
</organism>
<dbReference type="PANTHER" id="PTHR34203:SF15">
    <property type="entry name" value="SLL1173 PROTEIN"/>
    <property type="match status" value="1"/>
</dbReference>
<geneLocation type="plasmid" evidence="2 3">
    <name>pTT6-1</name>
</geneLocation>
<keyword evidence="3" id="KW-1185">Reference proteome</keyword>
<dbReference type="Proteomes" id="UP000595197">
    <property type="component" value="Plasmid pTT6-1"/>
</dbReference>
<dbReference type="InterPro" id="IPR006342">
    <property type="entry name" value="FkbM_mtfrase"/>
</dbReference>
<evidence type="ECO:0000313" key="3">
    <source>
        <dbReference type="Proteomes" id="UP000595197"/>
    </source>
</evidence>
<dbReference type="InterPro" id="IPR052514">
    <property type="entry name" value="SAM-dependent_MTase"/>
</dbReference>
<dbReference type="InterPro" id="IPR029063">
    <property type="entry name" value="SAM-dependent_MTases_sf"/>
</dbReference>
<gene>
    <name evidence="2" type="ORF">IGS68_30450</name>
</gene>
<accession>A0ABX7BI54</accession>
<dbReference type="SUPFAM" id="SSF53335">
    <property type="entry name" value="S-adenosyl-L-methionine-dependent methyltransferases"/>
    <property type="match status" value="1"/>
</dbReference>
<keyword evidence="2" id="KW-0808">Transferase</keyword>
<dbReference type="GO" id="GO:0032259">
    <property type="term" value="P:methylation"/>
    <property type="evidence" value="ECO:0007669"/>
    <property type="project" value="UniProtKB-KW"/>
</dbReference>
<feature type="domain" description="Methyltransferase FkbM" evidence="1">
    <location>
        <begin position="94"/>
        <end position="260"/>
    </location>
</feature>
<sequence>MGKSTSRMVAEIDRAIFGLLPSSQGKAMYAKANFLVSSKLGFRLDSQVRTSHGFLLNVDKVCRVARRIHYYGCWEPQIAELITLLLAPEDHFVDIGAHLGHHTLLAASCVGPSGKGLCVEASPQTYKRLRDNLELNRFTHVTAWNKAVARQDGTIQLVEGDHEDSLRTSVATTSTGEARGPVQTTAVEAITLDAIASTFDVSKVALTKMDVEGNEYDVLRTSSEYFASLPSATALIVEFGDGKSQAEQAEVMDLFATHGFDAFRINNEYSLTRHDDRVRLVSIDKLPSNLCDVLFVRGALREKVAGLVT</sequence>